<protein>
    <recommendedName>
        <fullName evidence="6">PNPLA domain-containing protein</fullName>
    </recommendedName>
</protein>
<feature type="compositionally biased region" description="Polar residues" evidence="5">
    <location>
        <begin position="217"/>
        <end position="228"/>
    </location>
</feature>
<feature type="compositionally biased region" description="Polar residues" evidence="5">
    <location>
        <begin position="1071"/>
        <end position="1093"/>
    </location>
</feature>
<dbReference type="Pfam" id="PF01734">
    <property type="entry name" value="Patatin"/>
    <property type="match status" value="1"/>
</dbReference>
<evidence type="ECO:0000313" key="8">
    <source>
        <dbReference type="Proteomes" id="UP001583177"/>
    </source>
</evidence>
<feature type="compositionally biased region" description="Basic and acidic residues" evidence="5">
    <location>
        <begin position="1109"/>
        <end position="1124"/>
    </location>
</feature>
<feature type="active site" description="Nucleophile" evidence="4">
    <location>
        <position position="699"/>
    </location>
</feature>
<keyword evidence="3 4" id="KW-0443">Lipid metabolism</keyword>
<dbReference type="PANTHER" id="PTHR24185">
    <property type="entry name" value="CALCIUM-INDEPENDENT PHOSPHOLIPASE A2-GAMMA"/>
    <property type="match status" value="1"/>
</dbReference>
<keyword evidence="1 4" id="KW-0378">Hydrolase</keyword>
<evidence type="ECO:0000256" key="5">
    <source>
        <dbReference type="SAM" id="MobiDB-lite"/>
    </source>
</evidence>
<dbReference type="EMBL" id="JAWRVE010000023">
    <property type="protein sequence ID" value="KAL1874324.1"/>
    <property type="molecule type" value="Genomic_DNA"/>
</dbReference>
<accession>A0ABR3XFC5</accession>
<name>A0ABR3XFC5_9PEZI</name>
<feature type="active site" description="Proton acceptor" evidence="4">
    <location>
        <position position="858"/>
    </location>
</feature>
<feature type="short sequence motif" description="DGA/G" evidence="4">
    <location>
        <begin position="858"/>
        <end position="860"/>
    </location>
</feature>
<evidence type="ECO:0000256" key="1">
    <source>
        <dbReference type="ARBA" id="ARBA00022801"/>
    </source>
</evidence>
<reference evidence="7 8" key="1">
    <citation type="journal article" date="2024" name="IMA Fungus">
        <title>IMA Genome - F19 : A genome assembly and annotation guide to empower mycologists, including annotated draft genome sequences of Ceratocystis pirilliformis, Diaporthe australafricana, Fusarium ophioides, Paecilomyces lecythidis, and Sporothrix stenoceras.</title>
        <authorList>
            <person name="Aylward J."/>
            <person name="Wilson A.M."/>
            <person name="Visagie C.M."/>
            <person name="Spraker J."/>
            <person name="Barnes I."/>
            <person name="Buitendag C."/>
            <person name="Ceriani C."/>
            <person name="Del Mar Angel L."/>
            <person name="du Plessis D."/>
            <person name="Fuchs T."/>
            <person name="Gasser K."/>
            <person name="Kramer D."/>
            <person name="Li W."/>
            <person name="Munsamy K."/>
            <person name="Piso A."/>
            <person name="Price J.L."/>
            <person name="Sonnekus B."/>
            <person name="Thomas C."/>
            <person name="van der Nest A."/>
            <person name="van Dijk A."/>
            <person name="van Heerden A."/>
            <person name="van Vuuren N."/>
            <person name="Yilmaz N."/>
            <person name="Duong T.A."/>
            <person name="van der Merwe N.A."/>
            <person name="Wingfield M.J."/>
            <person name="Wingfield B.D."/>
        </authorList>
    </citation>
    <scope>NUCLEOTIDE SEQUENCE [LARGE SCALE GENOMIC DNA]</scope>
    <source>
        <strain evidence="7 8">CMW 18300</strain>
    </source>
</reference>
<dbReference type="InterPro" id="IPR016035">
    <property type="entry name" value="Acyl_Trfase/lysoPLipase"/>
</dbReference>
<comment type="caution">
    <text evidence="7">The sequence shown here is derived from an EMBL/GenBank/DDBJ whole genome shotgun (WGS) entry which is preliminary data.</text>
</comment>
<dbReference type="PANTHER" id="PTHR24185:SF1">
    <property type="entry name" value="CALCIUM-INDEPENDENT PHOSPHOLIPASE A2-GAMMA"/>
    <property type="match status" value="1"/>
</dbReference>
<dbReference type="CDD" id="cd07199">
    <property type="entry name" value="Pat17_PNPLA8_PNPLA9_like"/>
    <property type="match status" value="1"/>
</dbReference>
<evidence type="ECO:0000259" key="6">
    <source>
        <dbReference type="PROSITE" id="PS51635"/>
    </source>
</evidence>
<dbReference type="SUPFAM" id="SSF52151">
    <property type="entry name" value="FabD/lysophospholipase-like"/>
    <property type="match status" value="1"/>
</dbReference>
<dbReference type="Gene3D" id="3.40.1090.10">
    <property type="entry name" value="Cytosolic phospholipase A2 catalytic domain"/>
    <property type="match status" value="1"/>
</dbReference>
<feature type="region of interest" description="Disordered" evidence="5">
    <location>
        <begin position="1067"/>
        <end position="1124"/>
    </location>
</feature>
<gene>
    <name evidence="7" type="ORF">Daus18300_003688</name>
</gene>
<dbReference type="SUPFAM" id="SSF52540">
    <property type="entry name" value="P-loop containing nucleoside triphosphate hydrolases"/>
    <property type="match status" value="1"/>
</dbReference>
<evidence type="ECO:0000256" key="2">
    <source>
        <dbReference type="ARBA" id="ARBA00022963"/>
    </source>
</evidence>
<evidence type="ECO:0000313" key="7">
    <source>
        <dbReference type="EMBL" id="KAL1874324.1"/>
    </source>
</evidence>
<feature type="region of interest" description="Disordered" evidence="5">
    <location>
        <begin position="892"/>
        <end position="923"/>
    </location>
</feature>
<dbReference type="InterPro" id="IPR002641">
    <property type="entry name" value="PNPLA_dom"/>
</dbReference>
<dbReference type="InterPro" id="IPR027417">
    <property type="entry name" value="P-loop_NTPase"/>
</dbReference>
<keyword evidence="2 4" id="KW-0442">Lipid degradation</keyword>
<organism evidence="7 8">
    <name type="scientific">Diaporthe australafricana</name>
    <dbReference type="NCBI Taxonomy" id="127596"/>
    <lineage>
        <taxon>Eukaryota</taxon>
        <taxon>Fungi</taxon>
        <taxon>Dikarya</taxon>
        <taxon>Ascomycota</taxon>
        <taxon>Pezizomycotina</taxon>
        <taxon>Sordariomycetes</taxon>
        <taxon>Sordariomycetidae</taxon>
        <taxon>Diaporthales</taxon>
        <taxon>Diaporthaceae</taxon>
        <taxon>Diaporthe</taxon>
    </lineage>
</organism>
<evidence type="ECO:0000256" key="4">
    <source>
        <dbReference type="PROSITE-ProRule" id="PRU01161"/>
    </source>
</evidence>
<proteinExistence type="predicted"/>
<feature type="short sequence motif" description="GXSXG" evidence="4">
    <location>
        <begin position="697"/>
        <end position="701"/>
    </location>
</feature>
<feature type="region of interest" description="Disordered" evidence="5">
    <location>
        <begin position="213"/>
        <end position="256"/>
    </location>
</feature>
<evidence type="ECO:0000256" key="3">
    <source>
        <dbReference type="ARBA" id="ARBA00023098"/>
    </source>
</evidence>
<comment type="caution">
    <text evidence="4">Lacks conserved residue(s) required for the propagation of feature annotation.</text>
</comment>
<dbReference type="PROSITE" id="PS51635">
    <property type="entry name" value="PNPLA"/>
    <property type="match status" value="1"/>
</dbReference>
<sequence>MASSTQSQGCHQCRSTIKQTFSCIQCNNLAFCDDCWSEWVLHRPGAVGYDGRPHEKSDPNIVRILRQILEPTRSESDVDNEHQADEDTTWFGVGRDASNQPVLQDYGRFATLLSEGQTQEAGERYPSLVSFIGQTGAGKSTLIKMLIERLEASDRDPTHKFPSPVTSTNNDLLPTTGDVHLYADPYTYHSKSPILYADCEGLDGGEAMPRGIRHRSNQNPISDMTTSLGAGAGRSPRPSSRTSDFIERRSRRARRNLHSTQRDIAWAVTPETKKREYAVKKLYPRLLYTFSDVVVFVLRNPRAFESTVLEKLLEWGASSINKSLNQPALPHAIIVLSATENVDDSEWDNEKATQHLLDGIRGAIFREPRFEDQARYWRENGKKIETTKDLLECYYASITTVRVPSRGRYMLMDQQVEKLFTVVRKRSEASLLAKKRSRMLATAEKLQVYLQAAYDHFSRDLDTPFDFIKEALKHNPIPRDFGGNILNLAISIQKNATETTIENPGRIFDQMAPMIASCIMLDSVRQNLMGSTVQLLNDAYVEYCKFAIDQFIHLCAPCSYQNPRYGSCCNVRSGHDPKGHQNRDGRIIGAGGYQCPIDPDEFFESWVEQIRNELQHLQSQFSNLTHTLRERIDEDIAAELHLNRLNDFYRGLGDSSRHVSYSTGGVRGIVELQVLKAIENCLGGKLQLQLFFDLIVGTSTGGIIALGLGVKNWSVDQCTRKFKELCPKAFTPREFNGIPFLEKLAIMSHNSKYKSRPFENALKDAFEEWPLFGGQNDLGEMFTKVAVTSTTAIQQHPVVLANYNRPEILSQDSSRYEFLRAQGPAKEFKIWEAARATSAAPPFFKKFFKEDTKNSYLDGALYHNCPVWVAHDERRRIWHDVADSMPDIVLSIGTGTNSQDGESGLPRRSTKSYQEEEEASNAKAKLGNSRTFFPMDLWKTVMDRLGSLMRCNEIWNSYITEASISRHGRQGAHRRLIRIDPDLRGKVPALDDVDEMRHLEKATNQYLRQMPPTARIREIAHRLIASTFFFETEPDTPSPPRIRVERHSTDFRNLAGRSRFMSFRDRVEASKSGTPSPTLVDSPTSLKSPAKKSQSLKDLRSVFKQGADQTERTDRPEMPDDVGRWAKLRAEQDLRREDFVAELEG</sequence>
<feature type="domain" description="PNPLA" evidence="6">
    <location>
        <begin position="659"/>
        <end position="871"/>
    </location>
</feature>
<keyword evidence="8" id="KW-1185">Reference proteome</keyword>
<dbReference type="Proteomes" id="UP001583177">
    <property type="component" value="Unassembled WGS sequence"/>
</dbReference>